<accession>A0A1W2H1M2</accession>
<proteinExistence type="predicted"/>
<name>A0A1W2H1M2_9BACT</name>
<gene>
    <name evidence="1" type="ORF">SAMN00777080_1412</name>
</gene>
<evidence type="ECO:0000313" key="2">
    <source>
        <dbReference type="Proteomes" id="UP000192333"/>
    </source>
</evidence>
<dbReference type="STRING" id="758820.SAMN00777080_1412"/>
<keyword evidence="2" id="KW-1185">Reference proteome</keyword>
<reference evidence="2" key="1">
    <citation type="submission" date="2017-04" db="EMBL/GenBank/DDBJ databases">
        <authorList>
            <person name="Varghese N."/>
            <person name="Submissions S."/>
        </authorList>
    </citation>
    <scope>NUCLEOTIDE SEQUENCE [LARGE SCALE GENOMIC DNA]</scope>
    <source>
        <strain evidence="2">DSM 16537</strain>
    </source>
</reference>
<dbReference type="Proteomes" id="UP000192333">
    <property type="component" value="Chromosome I"/>
</dbReference>
<dbReference type="EMBL" id="LT838813">
    <property type="protein sequence ID" value="SMD42845.1"/>
    <property type="molecule type" value="Genomic_DNA"/>
</dbReference>
<evidence type="ECO:0000313" key="1">
    <source>
        <dbReference type="EMBL" id="SMD42845.1"/>
    </source>
</evidence>
<protein>
    <submittedName>
        <fullName evidence="1">Uncharacterized protein</fullName>
    </submittedName>
</protein>
<sequence length="36" mass="4260">MIVPCIPYAEQRNDQTQVLPFPKNMKTLGMNQFRSY</sequence>
<dbReference type="AlphaFoldDB" id="A0A1W2H1M2"/>
<organism evidence="1 2">
    <name type="scientific">Aquiflexum balticum DSM 16537</name>
    <dbReference type="NCBI Taxonomy" id="758820"/>
    <lineage>
        <taxon>Bacteria</taxon>
        <taxon>Pseudomonadati</taxon>
        <taxon>Bacteroidota</taxon>
        <taxon>Cytophagia</taxon>
        <taxon>Cytophagales</taxon>
        <taxon>Cyclobacteriaceae</taxon>
        <taxon>Aquiflexum</taxon>
    </lineage>
</organism>